<accession>A0AAE3VEW2</accession>
<dbReference type="Proteomes" id="UP001238163">
    <property type="component" value="Unassembled WGS sequence"/>
</dbReference>
<keyword evidence="3" id="KW-1185">Reference proteome</keyword>
<evidence type="ECO:0000313" key="2">
    <source>
        <dbReference type="EMBL" id="MDQ0288964.1"/>
    </source>
</evidence>
<gene>
    <name evidence="2" type="ORF">J3R75_001071</name>
</gene>
<evidence type="ECO:0008006" key="4">
    <source>
        <dbReference type="Google" id="ProtNLM"/>
    </source>
</evidence>
<evidence type="ECO:0000256" key="1">
    <source>
        <dbReference type="SAM" id="SignalP"/>
    </source>
</evidence>
<organism evidence="2 3">
    <name type="scientific">Oligosphaera ethanolica</name>
    <dbReference type="NCBI Taxonomy" id="760260"/>
    <lineage>
        <taxon>Bacteria</taxon>
        <taxon>Pseudomonadati</taxon>
        <taxon>Lentisphaerota</taxon>
        <taxon>Oligosphaeria</taxon>
        <taxon>Oligosphaerales</taxon>
        <taxon>Oligosphaeraceae</taxon>
        <taxon>Oligosphaera</taxon>
    </lineage>
</organism>
<dbReference type="EMBL" id="JAUSVL010000001">
    <property type="protein sequence ID" value="MDQ0288964.1"/>
    <property type="molecule type" value="Genomic_DNA"/>
</dbReference>
<feature type="signal peptide" evidence="1">
    <location>
        <begin position="1"/>
        <end position="24"/>
    </location>
</feature>
<keyword evidence="1" id="KW-0732">Signal</keyword>
<proteinExistence type="predicted"/>
<name>A0AAE3VEW2_9BACT</name>
<comment type="caution">
    <text evidence="2">The sequence shown here is derived from an EMBL/GenBank/DDBJ whole genome shotgun (WGS) entry which is preliminary data.</text>
</comment>
<reference evidence="2" key="1">
    <citation type="submission" date="2023-07" db="EMBL/GenBank/DDBJ databases">
        <title>Genomic Encyclopedia of Type Strains, Phase IV (KMG-IV): sequencing the most valuable type-strain genomes for metagenomic binning, comparative biology and taxonomic classification.</title>
        <authorList>
            <person name="Goeker M."/>
        </authorList>
    </citation>
    <scope>NUCLEOTIDE SEQUENCE</scope>
    <source>
        <strain evidence="2">DSM 24202</strain>
    </source>
</reference>
<evidence type="ECO:0000313" key="3">
    <source>
        <dbReference type="Proteomes" id="UP001238163"/>
    </source>
</evidence>
<protein>
    <recommendedName>
        <fullName evidence="4">ISLre2 family transposase</fullName>
    </recommendedName>
</protein>
<feature type="chain" id="PRO_5042050772" description="ISLre2 family transposase" evidence="1">
    <location>
        <begin position="25"/>
        <end position="346"/>
    </location>
</feature>
<sequence>MAGTGRFPALLLLGVLAGASPALCEDVTLEGLRDSYEEASNALRLRGRDISAKRVGTISRAVGHASLKARERRLACLRVSNEADGKRLAVAMDGGRVLIRTNKRGRKTAKGYHTYVADWREPKLFIIYELDAEGRKMRKGLERCDGTIGGPEDITRLLVAELRAMGAQNAKSITFLGDGAKWIWNRIDQIIEEVGIDRARVSTCLDYYHAVEHLARVAEAKTFASLIEKRAWLDNMKKLLKKAPPAVFLAELAKSRRRGNAVIRREYAYFKTNMSAIDYARLSREKQPIGSGAIESAVRRIVNLRIKGAGMFWKQENAEAALHLRCQLKTNNWSMFYADLLNGLAA</sequence>
<dbReference type="AlphaFoldDB" id="A0AAE3VEW2"/>